<dbReference type="Proteomes" id="UP001165090">
    <property type="component" value="Unassembled WGS sequence"/>
</dbReference>
<dbReference type="InterPro" id="IPR036427">
    <property type="entry name" value="Bromodomain-like_sf"/>
</dbReference>
<feature type="coiled-coil region" evidence="3">
    <location>
        <begin position="350"/>
        <end position="377"/>
    </location>
</feature>
<dbReference type="PANTHER" id="PTHR22881">
    <property type="entry name" value="BROMODOMAIN CONTAINING PROTEIN"/>
    <property type="match status" value="1"/>
</dbReference>
<dbReference type="SUPFAM" id="SSF47370">
    <property type="entry name" value="Bromodomain"/>
    <property type="match status" value="1"/>
</dbReference>
<evidence type="ECO:0000256" key="3">
    <source>
        <dbReference type="SAM" id="Coils"/>
    </source>
</evidence>
<evidence type="ECO:0000313" key="6">
    <source>
        <dbReference type="EMBL" id="GLI68529.1"/>
    </source>
</evidence>
<proteinExistence type="predicted"/>
<organism evidence="6 7">
    <name type="scientific">Volvox africanus</name>
    <dbReference type="NCBI Taxonomy" id="51714"/>
    <lineage>
        <taxon>Eukaryota</taxon>
        <taxon>Viridiplantae</taxon>
        <taxon>Chlorophyta</taxon>
        <taxon>core chlorophytes</taxon>
        <taxon>Chlorophyceae</taxon>
        <taxon>CS clade</taxon>
        <taxon>Chlamydomonadales</taxon>
        <taxon>Volvocaceae</taxon>
        <taxon>Volvox</taxon>
    </lineage>
</organism>
<comment type="caution">
    <text evidence="6">The sequence shown here is derived from an EMBL/GenBank/DDBJ whole genome shotgun (WGS) entry which is preliminary data.</text>
</comment>
<dbReference type="SMART" id="SM00297">
    <property type="entry name" value="BROMO"/>
    <property type="match status" value="1"/>
</dbReference>
<feature type="compositionally biased region" description="Low complexity" evidence="4">
    <location>
        <begin position="1088"/>
        <end position="1133"/>
    </location>
</feature>
<dbReference type="PANTHER" id="PTHR22881:SF27">
    <property type="entry name" value="BROMODOMAIN CONTAINING 7_9"/>
    <property type="match status" value="1"/>
</dbReference>
<sequence>MQQRTMGSMDPMGQMPDPFTAPTEFLLAFLNRISVLDKEGFFQRPVREEEAPNYYTVIKQPMCFVDMREKISAGAYQTWRQLRDDFNLIHENAKKFNSNKTLVHRAALNLQKKGTQILAQYELQIRKALAVLHPLGAEQPAGQAPASDVSGMAGDMRMDLAASPTANASISGAALLSEQNGDGAGLDGGCQRPSMSGPPSPEGVDAGSLPMTGSALGTGPVPQSLPPVLIPPAPRDSIVGYISDEEDQPLLVVGTDAAAATAASAASRSVRGLGPSHALPLDALLSQLRSTAARVPYSFPWRRKKQERLKEACTSGANAGVEVFTDAGPSTATAVSKEWRKARRPVELKARWLELRMRELRDQQERLQAQINWLQQRKEAGDDGLAGAALSAGMGRPAVGVLVAAASLHAAPCATEREALSSAAAEFISAGRVSSSLYFRLRALSSLSQGPATATPISEGASMPAASLAGISGSRPQAGANAPPPASGHDGVVSPPGGSDRRTPPAGSDPDTSELRNVMPPPGQSQQISLGQQQQQPQGSGRPAAAQQPLPLLHQQMPPCDEAESDKMLPGAIFASLDLLEQRLSVVRMRLQDAYKFDANRLVVGRTQGPYASRAPSCQLGSSGSLAAPGTAAAAGGPSTGQGAVKRQSSGQGRRPGGLTVLTRFDSMSMPSCKSTGGGKRKRSEIELLTGDISTPLTSYGRTSLDRSASVTTIVIPPVRELAPDEFRARIVAATTWSQHYHTIGPSALGSVPPEIQSVLRKRRRKGLCGSGEDFEEDMVMGSLGGNRSLPGASDDEGGEALLPSGMGGLMSGFSDSGIGDDEGSSTSSEDTSDEAYAARHRIMEDEEHRRYAIVVAEGQRRRNKGGNNASSSQQNQVGGPSSSTAGGGGSANQAKERAKVGNKTPRYSSTFKLKEGLTLVPPEPPPDGPDMILPSATYGYYQPYQPPMVGVTMASALPPTPGSTPAAILPHPQPVVVQQAVAQRTSSPPAMLHVSSSGVGGQALQQRPPFAAAPMTMTATTATTGLPSTSTLLSGLGRPPVPPPQPPQTSQQSLQLPSPHSHVTLSPHPAGGLLESSATAVVAGAQPVAPQQASQLHEQQPAQMQAPAQSQPQPPLQAHGQSQTQQQAAQTTKPAEEKQQIQRPPAPSSHQQEKPANVLVEQQPQDQQEQQRQQQQQQDGQGVQVSQPAAAPQPSLGPDAAQPAAATGCPKGKAMAGSTATSSQSETVASTNAMGSEAAVAQPSGAAAAPKPASPAPPEPSTARGQPLAQGSAAGQNHAKMTTDAALVTCTPVSGNAATNVAPSAAALTTAAGAAESQVAAVAAASGTAVASAVSALPGSSVTQAQQVAMSVGASALLGNQAAAAMIAQSPAMSLQYLTSMQGLGAGAGTAGSNSTLSAAATSILLAAAAAASAGGQSAANNLMGNARTSALQQLAAGAPAAQVFANAAAAAAAAAAAGNSAGGSAGAGLGGLGQHGKQQSLFAAAGASAARGLPAQNPLTTAATMSGIGGLGSIAGLPAAFQSLQGFPQSLAGFNLNLTGSGNLGLSLQPAAHRMSDGLAGLGVLPQGSQHLQAHHLQGVPAPAPRQGQQMGQAEGGRGVGRPRRASRTAPTVEEEDEEWEEEEEEDEEAASPSTRTRRSTRAQRRGSNGMRGADVHGNGGPEAATRQPKRRAAKGAHNWAVLLASDSSDEEDGDEEWAARAGRRLPESGGRGRGRGRRSAG</sequence>
<dbReference type="CDD" id="cd04369">
    <property type="entry name" value="Bromodomain"/>
    <property type="match status" value="1"/>
</dbReference>
<feature type="compositionally biased region" description="Basic residues" evidence="4">
    <location>
        <begin position="1715"/>
        <end position="1724"/>
    </location>
</feature>
<feature type="compositionally biased region" description="Basic residues" evidence="4">
    <location>
        <begin position="1638"/>
        <end position="1647"/>
    </location>
</feature>
<dbReference type="PROSITE" id="PS50014">
    <property type="entry name" value="BROMODOMAIN_2"/>
    <property type="match status" value="1"/>
</dbReference>
<feature type="region of interest" description="Disordered" evidence="4">
    <location>
        <begin position="770"/>
        <end position="836"/>
    </location>
</feature>
<feature type="region of interest" description="Disordered" evidence="4">
    <location>
        <begin position="621"/>
        <end position="659"/>
    </location>
</feature>
<dbReference type="InterPro" id="IPR051831">
    <property type="entry name" value="Bromodomain_contain_prot"/>
</dbReference>
<evidence type="ECO:0000256" key="4">
    <source>
        <dbReference type="SAM" id="MobiDB-lite"/>
    </source>
</evidence>
<dbReference type="Pfam" id="PF00439">
    <property type="entry name" value="Bromodomain"/>
    <property type="match status" value="1"/>
</dbReference>
<gene>
    <name evidence="6" type="ORF">VaNZ11_012920</name>
</gene>
<feature type="compositionally biased region" description="Low complexity" evidence="4">
    <location>
        <begin position="1022"/>
        <end position="1039"/>
    </location>
</feature>
<keyword evidence="3" id="KW-0175">Coiled coil</keyword>
<feature type="compositionally biased region" description="Low complexity" evidence="4">
    <location>
        <begin position="1162"/>
        <end position="1189"/>
    </location>
</feature>
<reference evidence="6 7" key="1">
    <citation type="journal article" date="2023" name="IScience">
        <title>Expanded male sex-determining region conserved during the evolution of homothallism in the green alga Volvox.</title>
        <authorList>
            <person name="Yamamoto K."/>
            <person name="Matsuzaki R."/>
            <person name="Mahakham W."/>
            <person name="Heman W."/>
            <person name="Sekimoto H."/>
            <person name="Kawachi M."/>
            <person name="Minakuchi Y."/>
            <person name="Toyoda A."/>
            <person name="Nozaki H."/>
        </authorList>
    </citation>
    <scope>NUCLEOTIDE SEQUENCE [LARGE SCALE GENOMIC DNA]</scope>
    <source>
        <strain evidence="6 7">NIES-4468</strain>
    </source>
</reference>
<evidence type="ECO:0000256" key="1">
    <source>
        <dbReference type="ARBA" id="ARBA00023117"/>
    </source>
</evidence>
<feature type="compositionally biased region" description="Low complexity" evidence="4">
    <location>
        <begin position="524"/>
        <end position="546"/>
    </location>
</feature>
<keyword evidence="1 2" id="KW-0103">Bromodomain</keyword>
<feature type="compositionally biased region" description="Low complexity" evidence="4">
    <location>
        <begin position="621"/>
        <end position="653"/>
    </location>
</feature>
<feature type="region of interest" description="Disordered" evidence="4">
    <location>
        <begin position="468"/>
        <end position="546"/>
    </location>
</feature>
<feature type="compositionally biased region" description="Acidic residues" evidence="4">
    <location>
        <begin position="1615"/>
        <end position="1632"/>
    </location>
</feature>
<feature type="region of interest" description="Disordered" evidence="4">
    <location>
        <begin position="859"/>
        <end position="910"/>
    </location>
</feature>
<feature type="compositionally biased region" description="Acidic residues" evidence="4">
    <location>
        <begin position="1690"/>
        <end position="1699"/>
    </location>
</feature>
<feature type="compositionally biased region" description="Polar residues" evidence="4">
    <location>
        <begin position="1219"/>
        <end position="1235"/>
    </location>
</feature>
<feature type="domain" description="Bromo" evidence="5">
    <location>
        <begin position="42"/>
        <end position="104"/>
    </location>
</feature>
<keyword evidence="7" id="KW-1185">Reference proteome</keyword>
<evidence type="ECO:0000259" key="5">
    <source>
        <dbReference type="PROSITE" id="PS50014"/>
    </source>
</evidence>
<dbReference type="Gene3D" id="1.20.920.10">
    <property type="entry name" value="Bromodomain-like"/>
    <property type="match status" value="1"/>
</dbReference>
<protein>
    <recommendedName>
        <fullName evidence="5">Bromo domain-containing protein</fullName>
    </recommendedName>
</protein>
<feature type="compositionally biased region" description="Polar residues" evidence="4">
    <location>
        <begin position="866"/>
        <end position="878"/>
    </location>
</feature>
<evidence type="ECO:0000313" key="7">
    <source>
        <dbReference type="Proteomes" id="UP001165090"/>
    </source>
</evidence>
<dbReference type="PRINTS" id="PR00503">
    <property type="entry name" value="BROMODOMAIN"/>
</dbReference>
<feature type="compositionally biased region" description="Low complexity" evidence="4">
    <location>
        <begin position="1239"/>
        <end position="1252"/>
    </location>
</feature>
<feature type="region of interest" description="Disordered" evidence="4">
    <location>
        <begin position="1088"/>
        <end position="1280"/>
    </location>
</feature>
<feature type="region of interest" description="Disordered" evidence="4">
    <location>
        <begin position="1575"/>
        <end position="1724"/>
    </location>
</feature>
<feature type="compositionally biased region" description="Low complexity" evidence="4">
    <location>
        <begin position="1049"/>
        <end position="1062"/>
    </location>
</feature>
<feature type="region of interest" description="Disordered" evidence="4">
    <location>
        <begin position="181"/>
        <end position="228"/>
    </location>
</feature>
<evidence type="ECO:0000256" key="2">
    <source>
        <dbReference type="PROSITE-ProRule" id="PRU00035"/>
    </source>
</evidence>
<dbReference type="InterPro" id="IPR001487">
    <property type="entry name" value="Bromodomain"/>
</dbReference>
<feature type="region of interest" description="Disordered" evidence="4">
    <location>
        <begin position="1022"/>
        <end position="1073"/>
    </location>
</feature>
<accession>A0ABQ5SFU0</accession>
<dbReference type="EMBL" id="BSDZ01000080">
    <property type="protein sequence ID" value="GLI68529.1"/>
    <property type="molecule type" value="Genomic_DNA"/>
</dbReference>
<name>A0ABQ5SFU0_9CHLO</name>